<dbReference type="InterPro" id="IPR044839">
    <property type="entry name" value="NDR1-like"/>
</dbReference>
<dbReference type="EMBL" id="CAKOAT010147376">
    <property type="protein sequence ID" value="CAH8341799.1"/>
    <property type="molecule type" value="Genomic_DNA"/>
</dbReference>
<keyword evidence="2 4" id="KW-0472">Membrane</keyword>
<dbReference type="Proteomes" id="UP001642260">
    <property type="component" value="Unassembled WGS sequence"/>
</dbReference>
<dbReference type="PANTHER" id="PTHR31234:SF6">
    <property type="entry name" value="LATE EMBRYOGENESIS ABUNDANT PROTEIN LEA-2 SUBGROUP DOMAIN-CONTAINING PROTEIN"/>
    <property type="match status" value="1"/>
</dbReference>
<evidence type="ECO:0000256" key="1">
    <source>
        <dbReference type="ARBA" id="ARBA00004370"/>
    </source>
</evidence>
<evidence type="ECO:0000256" key="2">
    <source>
        <dbReference type="ARBA" id="ARBA00023136"/>
    </source>
</evidence>
<evidence type="ECO:0000313" key="6">
    <source>
        <dbReference type="Proteomes" id="UP001642260"/>
    </source>
</evidence>
<dbReference type="PANTHER" id="PTHR31234">
    <property type="entry name" value="LATE EMBRYOGENESIS ABUNDANT (LEA) HYDROXYPROLINE-RICH GLYCOPROTEIN FAMILY"/>
    <property type="match status" value="1"/>
</dbReference>
<accession>A0ABC8JZK7</accession>
<keyword evidence="6" id="KW-1185">Reference proteome</keyword>
<evidence type="ECO:0000256" key="4">
    <source>
        <dbReference type="SAM" id="Phobius"/>
    </source>
</evidence>
<name>A0ABC8JZK7_ERUVS</name>
<sequence length="293" mass="32577">MSKLSKTYKHMAPNDNHFPSSKPPSLPTAPPPPPIPNGSSTNSKPNPIPPRHPIRQQLYSDSRNQHQQQRRQQRWQRPSNRRICCCCCFWSILLLLITLLIASLLAIGLYAVYQPRPPSFTVASLRIHRFNLTASPDSSAARLSSLFNLTLITKNPNSQFVFGYEPLLLSVVTDPDEILLGNGTVAAFSSGEKNVTSFRGVAVASTEARELDFGDGLGLKTDLKRKKGLDLKVMVDTKVEIRMGKLKSKRVGIRVSCGEIRGELPKGKAVTVASTDKSKCKVDLRIKIWNWTF</sequence>
<protein>
    <recommendedName>
        <fullName evidence="7">Late embryogenesis abundant protein LEA-2 subgroup domain-containing protein</fullName>
    </recommendedName>
</protein>
<keyword evidence="4" id="KW-1133">Transmembrane helix</keyword>
<evidence type="ECO:0008006" key="7">
    <source>
        <dbReference type="Google" id="ProtNLM"/>
    </source>
</evidence>
<comment type="caution">
    <text evidence="5">The sequence shown here is derived from an EMBL/GenBank/DDBJ whole genome shotgun (WGS) entry which is preliminary data.</text>
</comment>
<feature type="transmembrane region" description="Helical" evidence="4">
    <location>
        <begin position="83"/>
        <end position="113"/>
    </location>
</feature>
<gene>
    <name evidence="5" type="ORF">ERUC_LOCUS15701</name>
</gene>
<feature type="compositionally biased region" description="Pro residues" evidence="3">
    <location>
        <begin position="21"/>
        <end position="36"/>
    </location>
</feature>
<organism evidence="5 6">
    <name type="scientific">Eruca vesicaria subsp. sativa</name>
    <name type="common">Garden rocket</name>
    <name type="synonym">Eruca sativa</name>
    <dbReference type="NCBI Taxonomy" id="29727"/>
    <lineage>
        <taxon>Eukaryota</taxon>
        <taxon>Viridiplantae</taxon>
        <taxon>Streptophyta</taxon>
        <taxon>Embryophyta</taxon>
        <taxon>Tracheophyta</taxon>
        <taxon>Spermatophyta</taxon>
        <taxon>Magnoliopsida</taxon>
        <taxon>eudicotyledons</taxon>
        <taxon>Gunneridae</taxon>
        <taxon>Pentapetalae</taxon>
        <taxon>rosids</taxon>
        <taxon>malvids</taxon>
        <taxon>Brassicales</taxon>
        <taxon>Brassicaceae</taxon>
        <taxon>Brassiceae</taxon>
        <taxon>Eruca</taxon>
    </lineage>
</organism>
<feature type="region of interest" description="Disordered" evidence="3">
    <location>
        <begin position="1"/>
        <end position="55"/>
    </location>
</feature>
<proteinExistence type="predicted"/>
<dbReference type="GO" id="GO:0016020">
    <property type="term" value="C:membrane"/>
    <property type="evidence" value="ECO:0007669"/>
    <property type="project" value="UniProtKB-SubCell"/>
</dbReference>
<evidence type="ECO:0000313" key="5">
    <source>
        <dbReference type="EMBL" id="CAH8341799.1"/>
    </source>
</evidence>
<keyword evidence="4" id="KW-0812">Transmembrane</keyword>
<comment type="subcellular location">
    <subcellularLocation>
        <location evidence="1">Membrane</location>
    </subcellularLocation>
</comment>
<evidence type="ECO:0000256" key="3">
    <source>
        <dbReference type="SAM" id="MobiDB-lite"/>
    </source>
</evidence>
<dbReference type="AlphaFoldDB" id="A0ABC8JZK7"/>
<reference evidence="5 6" key="1">
    <citation type="submission" date="2022-03" db="EMBL/GenBank/DDBJ databases">
        <authorList>
            <person name="Macdonald S."/>
            <person name="Ahmed S."/>
            <person name="Newling K."/>
        </authorList>
    </citation>
    <scope>NUCLEOTIDE SEQUENCE [LARGE SCALE GENOMIC DNA]</scope>
</reference>